<dbReference type="RefSeq" id="WP_166256068.1">
    <property type="nucleotide sequence ID" value="NZ_JAAMOW010000005.1"/>
</dbReference>
<dbReference type="SUPFAM" id="SSF56235">
    <property type="entry name" value="N-terminal nucleophile aminohydrolases (Ntn hydrolases)"/>
    <property type="match status" value="1"/>
</dbReference>
<dbReference type="Pfam" id="PF00227">
    <property type="entry name" value="Proteasome"/>
    <property type="match status" value="1"/>
</dbReference>
<proteinExistence type="predicted"/>
<dbReference type="GO" id="GO:0051603">
    <property type="term" value="P:proteolysis involved in protein catabolic process"/>
    <property type="evidence" value="ECO:0007669"/>
    <property type="project" value="InterPro"/>
</dbReference>
<dbReference type="InterPro" id="IPR016545">
    <property type="entry name" value="UCP009120_prtse"/>
</dbReference>
<sequence>MTYCCAIKVNEGLVFAGDTRTSAGVDDVRTYNKVHVLEFPGDRIFVLLSAGNLATTQAVLAQIRRDLEEPVVPMSLRLARYMYDAAEYIGKLSVNAQNTITPPAQLSSVDLRTTFILGGQIQGEEPSIYMIYPEGNCIASSPETPFLQIGEHKYGKPILDRVIGPNLSLEDAARCALVSIDSTLRSNISVGPPLDLAIVPKDALAVSHKLRLDLDTPFFARLRESWGRQLAASFGNLPKFDWESPPAQGSLLGDRPPGS</sequence>
<protein>
    <submittedName>
        <fullName evidence="1">Peptidase</fullName>
    </submittedName>
</protein>
<dbReference type="InterPro" id="IPR001353">
    <property type="entry name" value="Proteasome_sua/b"/>
</dbReference>
<dbReference type="GO" id="GO:0005839">
    <property type="term" value="C:proteasome core complex"/>
    <property type="evidence" value="ECO:0007669"/>
    <property type="project" value="InterPro"/>
</dbReference>
<reference evidence="1 2" key="1">
    <citation type="journal article" date="2014" name="Int. J. Syst. Evol. Microbiol.">
        <title>Solimonas terrae sp. nov., isolated from soil.</title>
        <authorList>
            <person name="Kim S.J."/>
            <person name="Moon J.Y."/>
            <person name="Weon H.Y."/>
            <person name="Ahn J.H."/>
            <person name="Chen W.M."/>
            <person name="Kwon S.W."/>
        </authorList>
    </citation>
    <scope>NUCLEOTIDE SEQUENCE [LARGE SCALE GENOMIC DNA]</scope>
    <source>
        <strain evidence="1 2">KIS83-12</strain>
    </source>
</reference>
<dbReference type="AlphaFoldDB" id="A0A6M2BT31"/>
<dbReference type="InterPro" id="IPR029055">
    <property type="entry name" value="Ntn_hydrolases_N"/>
</dbReference>
<dbReference type="PIRSF" id="PIRSF009120">
    <property type="entry name" value="UCP009120_prtse"/>
    <property type="match status" value="1"/>
</dbReference>
<comment type="caution">
    <text evidence="1">The sequence shown here is derived from an EMBL/GenBank/DDBJ whole genome shotgun (WGS) entry which is preliminary data.</text>
</comment>
<dbReference type="Proteomes" id="UP000472676">
    <property type="component" value="Unassembled WGS sequence"/>
</dbReference>
<dbReference type="Gene3D" id="3.60.20.10">
    <property type="entry name" value="Glutamine Phosphoribosylpyrophosphate, subunit 1, domain 1"/>
    <property type="match status" value="1"/>
</dbReference>
<organism evidence="1 2">
    <name type="scientific">Solimonas terrae</name>
    <dbReference type="NCBI Taxonomy" id="1396819"/>
    <lineage>
        <taxon>Bacteria</taxon>
        <taxon>Pseudomonadati</taxon>
        <taxon>Pseudomonadota</taxon>
        <taxon>Gammaproteobacteria</taxon>
        <taxon>Nevskiales</taxon>
        <taxon>Nevskiaceae</taxon>
        <taxon>Solimonas</taxon>
    </lineage>
</organism>
<name>A0A6M2BT31_9GAMM</name>
<keyword evidence="2" id="KW-1185">Reference proteome</keyword>
<evidence type="ECO:0000313" key="2">
    <source>
        <dbReference type="Proteomes" id="UP000472676"/>
    </source>
</evidence>
<evidence type="ECO:0000313" key="1">
    <source>
        <dbReference type="EMBL" id="NGY05179.1"/>
    </source>
</evidence>
<gene>
    <name evidence="1" type="ORF">G7Y85_10400</name>
</gene>
<accession>A0A6M2BT31</accession>
<dbReference type="EMBL" id="JAAMOW010000005">
    <property type="protein sequence ID" value="NGY05179.1"/>
    <property type="molecule type" value="Genomic_DNA"/>
</dbReference>